<name>A0ABT5ZJY1_9ACTN</name>
<dbReference type="Proteomes" id="UP001216579">
    <property type="component" value="Unassembled WGS sequence"/>
</dbReference>
<dbReference type="RefSeq" id="WP_276093581.1">
    <property type="nucleotide sequence ID" value="NZ_JARJBC010000006.1"/>
</dbReference>
<keyword evidence="2" id="KW-1185">Reference proteome</keyword>
<gene>
    <name evidence="1" type="ORF">P3G67_12945</name>
</gene>
<organism evidence="1 2">
    <name type="scientific">Streptomyces silvisoli</name>
    <dbReference type="NCBI Taxonomy" id="3034235"/>
    <lineage>
        <taxon>Bacteria</taxon>
        <taxon>Bacillati</taxon>
        <taxon>Actinomycetota</taxon>
        <taxon>Actinomycetes</taxon>
        <taxon>Kitasatosporales</taxon>
        <taxon>Streptomycetaceae</taxon>
        <taxon>Streptomyces</taxon>
    </lineage>
</organism>
<comment type="caution">
    <text evidence="1">The sequence shown here is derived from an EMBL/GenBank/DDBJ whole genome shotgun (WGS) entry which is preliminary data.</text>
</comment>
<accession>A0ABT5ZJY1</accession>
<proteinExistence type="predicted"/>
<evidence type="ECO:0000313" key="2">
    <source>
        <dbReference type="Proteomes" id="UP001216579"/>
    </source>
</evidence>
<sequence length="46" mass="5042">MILAILGLVAVAEAHQADSFGRQMYAEDGVLVKWHSASRFARVVVK</sequence>
<dbReference type="EMBL" id="JARJBC010000006">
    <property type="protein sequence ID" value="MDF3290134.1"/>
    <property type="molecule type" value="Genomic_DNA"/>
</dbReference>
<protein>
    <submittedName>
        <fullName evidence="1">Uncharacterized protein</fullName>
    </submittedName>
</protein>
<evidence type="ECO:0000313" key="1">
    <source>
        <dbReference type="EMBL" id="MDF3290134.1"/>
    </source>
</evidence>
<reference evidence="1 2" key="1">
    <citation type="submission" date="2023-03" db="EMBL/GenBank/DDBJ databases">
        <title>Draft genome sequence of Streptomyces sp. RB6PN23 isolated from peat swamp forest in Thailand.</title>
        <authorList>
            <person name="Klaysubun C."/>
            <person name="Duangmal K."/>
        </authorList>
    </citation>
    <scope>NUCLEOTIDE SEQUENCE [LARGE SCALE GENOMIC DNA]</scope>
    <source>
        <strain evidence="1 2">RB6PN23</strain>
    </source>
</reference>